<evidence type="ECO:0000256" key="1">
    <source>
        <dbReference type="SAM" id="MobiDB-lite"/>
    </source>
</evidence>
<sequence length="111" mass="12958">MPLNKFELKNVSSNTPPVREVQVIQYLWAIYDSIFRLTYQYIFIRTDVPLPGDTAFLFHACRSRCYATRPSRPIVESVVMFQWLTRLHKVSSASHASLSLGRDKKREPKLQ</sequence>
<dbReference type="PaxDb" id="4113-PGSC0003DMT400065374"/>
<organism evidence="2 3">
    <name type="scientific">Solanum tuberosum</name>
    <name type="common">Potato</name>
    <dbReference type="NCBI Taxonomy" id="4113"/>
    <lineage>
        <taxon>Eukaryota</taxon>
        <taxon>Viridiplantae</taxon>
        <taxon>Streptophyta</taxon>
        <taxon>Embryophyta</taxon>
        <taxon>Tracheophyta</taxon>
        <taxon>Spermatophyta</taxon>
        <taxon>Magnoliopsida</taxon>
        <taxon>eudicotyledons</taxon>
        <taxon>Gunneridae</taxon>
        <taxon>Pentapetalae</taxon>
        <taxon>asterids</taxon>
        <taxon>lamiids</taxon>
        <taxon>Solanales</taxon>
        <taxon>Solanaceae</taxon>
        <taxon>Solanoideae</taxon>
        <taxon>Solaneae</taxon>
        <taxon>Solanum</taxon>
    </lineage>
</organism>
<dbReference type="EnsemblPlants" id="PGSC0003DMT400065374">
    <property type="protein sequence ID" value="PGSC0003DMT400065374"/>
    <property type="gene ID" value="PGSC0003DMG400025412"/>
</dbReference>
<dbReference type="AlphaFoldDB" id="M1CDV2"/>
<accession>M1CDV2</accession>
<proteinExistence type="predicted"/>
<dbReference type="HOGENOM" id="CLU_2162906_0_0_1"/>
<dbReference type="Proteomes" id="UP000011115">
    <property type="component" value="Unassembled WGS sequence"/>
</dbReference>
<reference evidence="3" key="1">
    <citation type="journal article" date="2011" name="Nature">
        <title>Genome sequence and analysis of the tuber crop potato.</title>
        <authorList>
            <consortium name="The Potato Genome Sequencing Consortium"/>
        </authorList>
    </citation>
    <scope>NUCLEOTIDE SEQUENCE [LARGE SCALE GENOMIC DNA]</scope>
    <source>
        <strain evidence="3">cv. DM1-3 516 R44</strain>
    </source>
</reference>
<keyword evidence="3" id="KW-1185">Reference proteome</keyword>
<evidence type="ECO:0000313" key="3">
    <source>
        <dbReference type="Proteomes" id="UP000011115"/>
    </source>
</evidence>
<reference evidence="2" key="2">
    <citation type="submission" date="2015-06" db="UniProtKB">
        <authorList>
            <consortium name="EnsemblPlants"/>
        </authorList>
    </citation>
    <scope>IDENTIFICATION</scope>
    <source>
        <strain evidence="2">DM1-3 516 R44</strain>
    </source>
</reference>
<dbReference type="InParanoid" id="M1CDV2"/>
<evidence type="ECO:0000313" key="2">
    <source>
        <dbReference type="EnsemblPlants" id="PGSC0003DMT400065374"/>
    </source>
</evidence>
<feature type="compositionally biased region" description="Basic and acidic residues" evidence="1">
    <location>
        <begin position="101"/>
        <end position="111"/>
    </location>
</feature>
<name>M1CDV2_SOLTU</name>
<feature type="region of interest" description="Disordered" evidence="1">
    <location>
        <begin position="90"/>
        <end position="111"/>
    </location>
</feature>
<dbReference type="Gramene" id="PGSC0003DMT400065374">
    <property type="protein sequence ID" value="PGSC0003DMT400065374"/>
    <property type="gene ID" value="PGSC0003DMG400025412"/>
</dbReference>
<protein>
    <submittedName>
        <fullName evidence="2">Uncharacterized protein</fullName>
    </submittedName>
</protein>